<reference evidence="2 3" key="1">
    <citation type="submission" date="2020-04" db="EMBL/GenBank/DDBJ databases">
        <title>Draft genome of Leeia sp. IMCC25680.</title>
        <authorList>
            <person name="Song J."/>
            <person name="Cho J.-C."/>
        </authorList>
    </citation>
    <scope>NUCLEOTIDE SEQUENCE [LARGE SCALE GENOMIC DNA]</scope>
    <source>
        <strain evidence="2 3">IMCC25680</strain>
    </source>
</reference>
<gene>
    <name evidence="2" type="ORF">HF682_03435</name>
</gene>
<evidence type="ECO:0000259" key="1">
    <source>
        <dbReference type="Pfam" id="PF09343"/>
    </source>
</evidence>
<dbReference type="EMBL" id="JABAIM010000001">
    <property type="protein sequence ID" value="NLR74205.1"/>
    <property type="molecule type" value="Genomic_DNA"/>
</dbReference>
<organism evidence="2 3">
    <name type="scientific">Leeia aquatica</name>
    <dbReference type="NCBI Taxonomy" id="2725557"/>
    <lineage>
        <taxon>Bacteria</taxon>
        <taxon>Pseudomonadati</taxon>
        <taxon>Pseudomonadota</taxon>
        <taxon>Betaproteobacteria</taxon>
        <taxon>Neisseriales</taxon>
        <taxon>Leeiaceae</taxon>
        <taxon>Leeia</taxon>
    </lineage>
</organism>
<protein>
    <submittedName>
        <fullName evidence="2">DUF2460 domain-containing protein</fullName>
    </submittedName>
</protein>
<dbReference type="Proteomes" id="UP000587991">
    <property type="component" value="Unassembled WGS sequence"/>
</dbReference>
<dbReference type="RefSeq" id="WP_168875833.1">
    <property type="nucleotide sequence ID" value="NZ_JABAIM010000001.1"/>
</dbReference>
<feature type="domain" description="DUF2460" evidence="1">
    <location>
        <begin position="6"/>
        <end position="194"/>
    </location>
</feature>
<dbReference type="AlphaFoldDB" id="A0A847S5X9"/>
<accession>A0A847S5X9</accession>
<evidence type="ECO:0000313" key="3">
    <source>
        <dbReference type="Proteomes" id="UP000587991"/>
    </source>
</evidence>
<proteinExistence type="predicted"/>
<comment type="caution">
    <text evidence="2">The sequence shown here is derived from an EMBL/GenBank/DDBJ whole genome shotgun (WGS) entry which is preliminary data.</text>
</comment>
<name>A0A847S5X9_9NEIS</name>
<keyword evidence="3" id="KW-1185">Reference proteome</keyword>
<dbReference type="InterPro" id="IPR011740">
    <property type="entry name" value="DUF2460"/>
</dbReference>
<sequence length="195" mass="21901">MSEAIFPSLPGQAWPVVKAAKWSTKVQTTASGRETRASFYASPCWLIKVSFSVLRQSEMQQLAGFFNARRGSWDTFLFYDPQECLVSEQPFGQGNGVTTRFQLLRSMGGFTEPVFGLKEPPQISRDGVLLQQGVDYAVDNMATVTFVTPPVAGSALTWSGKFCFRCRFQQDQAEFEQFMSNLWALKRVELLTVKP</sequence>
<dbReference type="Pfam" id="PF09343">
    <property type="entry name" value="DUF2460"/>
    <property type="match status" value="1"/>
</dbReference>
<evidence type="ECO:0000313" key="2">
    <source>
        <dbReference type="EMBL" id="NLR74205.1"/>
    </source>
</evidence>